<feature type="compositionally biased region" description="Pro residues" evidence="2">
    <location>
        <begin position="850"/>
        <end position="863"/>
    </location>
</feature>
<evidence type="ECO:0000256" key="1">
    <source>
        <dbReference type="SAM" id="Coils"/>
    </source>
</evidence>
<feature type="compositionally biased region" description="Basic and acidic residues" evidence="2">
    <location>
        <begin position="74"/>
        <end position="92"/>
    </location>
</feature>
<dbReference type="PANTHER" id="PTHR34589">
    <property type="entry name" value="SIMILAR TO RIKEN CDNA 2700081O15"/>
    <property type="match status" value="1"/>
</dbReference>
<comment type="caution">
    <text evidence="4">The sequence shown here is derived from an EMBL/GenBank/DDBJ whole genome shotgun (WGS) entry which is preliminary data.</text>
</comment>
<feature type="region of interest" description="Disordered" evidence="2">
    <location>
        <begin position="844"/>
        <end position="868"/>
    </location>
</feature>
<feature type="coiled-coil region" evidence="1">
    <location>
        <begin position="537"/>
        <end position="564"/>
    </location>
</feature>
<dbReference type="GO" id="GO:0045892">
    <property type="term" value="P:negative regulation of DNA-templated transcription"/>
    <property type="evidence" value="ECO:0007669"/>
    <property type="project" value="TreeGrafter"/>
</dbReference>
<evidence type="ECO:0000256" key="2">
    <source>
        <dbReference type="SAM" id="MobiDB-lite"/>
    </source>
</evidence>
<feature type="compositionally biased region" description="Basic and acidic residues" evidence="2">
    <location>
        <begin position="11"/>
        <end position="20"/>
    </location>
</feature>
<reference evidence="4 5" key="1">
    <citation type="submission" date="2019-06" db="EMBL/GenBank/DDBJ databases">
        <title>A chromosome-scale genome assembly of the European perch, Perca fluviatilis.</title>
        <authorList>
            <person name="Roques C."/>
            <person name="Zahm M."/>
            <person name="Cabau C."/>
            <person name="Klopp C."/>
            <person name="Bouchez O."/>
            <person name="Donnadieu C."/>
            <person name="Kuhl H."/>
            <person name="Gislard M."/>
            <person name="Guendouz S."/>
            <person name="Journot L."/>
            <person name="Haffray P."/>
            <person name="Bestin A."/>
            <person name="Morvezen R."/>
            <person name="Feron R."/>
            <person name="Wen M."/>
            <person name="Jouanno E."/>
            <person name="Herpin A."/>
            <person name="Schartl M."/>
            <person name="Postlethwait J."/>
            <person name="Schaerlinger B."/>
            <person name="Chardard D."/>
            <person name="Lecocq T."/>
            <person name="Poncet C."/>
            <person name="Jaffrelo L."/>
            <person name="Lampietro C."/>
            <person name="Guiguen Y."/>
        </authorList>
    </citation>
    <scope>NUCLEOTIDE SEQUENCE [LARGE SCALE GENOMIC DNA]</scope>
    <source>
        <tissue evidence="4">Blood</tissue>
    </source>
</reference>
<feature type="region of interest" description="Disordered" evidence="2">
    <location>
        <begin position="126"/>
        <end position="145"/>
    </location>
</feature>
<dbReference type="InterPro" id="IPR052675">
    <property type="entry name" value="ZnF_transloc-Spindlin_int"/>
</dbReference>
<feature type="region of interest" description="Disordered" evidence="2">
    <location>
        <begin position="999"/>
        <end position="1036"/>
    </location>
</feature>
<feature type="compositionally biased region" description="Polar residues" evidence="2">
    <location>
        <begin position="897"/>
        <end position="908"/>
    </location>
</feature>
<sequence>MAVRILDSGDELNKRDKEEPTSWMRTDGLSELAMPTTKDKSGSTSHRYRPASEYDDATLTQKRKYWRIKKREQRARLTERRGTSTQHSQEEKLRHLHAPAVVNSTLSGSFAAFTSPLQSNNDSYKTVNVSPASQSGNAVGGRSVEATENQKEKWLRTMKLNKVLPQLPASCSVSAKASRGNTDTVKCLTARGAVSRGVTSLTPIGTQLNTHSSVPPVRMTSTTNGSSAKTTPQPCVSMQGSSVPKTQHKAQVALPIQPKLLPTNVTTGMIHVSSPCVPVSIKTEGKTANTTPQSGTKSALVTLQRAKDVSNSQSSPESEEQRAAKRREQWRIKKREQRAKRRCAAMNLQRQTAQKPGLAGGTVVQHLPSQSFLRGAGQKQCPPRVRTSFTLAKRGNYDLQSGAASLTTVNLQAGQIKVQTPHRTPQTCGAISVRKLGESQRKLPSYVHLSNVSRGIARCKTPRQRFIEAQKNFLNQRNIRCRSPLLTSVFGTRNIPQIDPNDTPEQIIAKRRENWRVKKREQRAKLSMEVKARLKERDSLMRRVKRYQRILEEMRRARALAQSAGSTHTHAHASETIGGFIKEDGTVTINIPQVPTDHNTAAHKSEEACHAVSNNTPITKPQHQPDTKRRGSTPIHVTQPPPFLRPAQLKVSFPFAGQSVTKPPRLLSIRPRTQVESTTVPNLHKLAIQTGSQLTLTHPQTPQNAVSGGSTAGSNLGGCVMKMSISSSAPSLSALSLDPELTEEERMAKKREYWRIKKREQRAARAARLRQGVLLARANATLQRRKAQKQIAVTTVPPGRSLTNHSGNAQFLPINSVPLTPHANEIKQESESVPAVDLNSQPEQAICPDIKPPTSPSPPPASQPEPDLALNADSQATTLLAVASMKKLLEESLSTVTECRSVQTGIKTESTEDSSEQEIKPDLPLNEVAPIAADLKLEIESCQPDTDGLLRAGPPSPHLKESSQSSETLPPLSTSNEAVLHPTCEHSSQTLSKFIVNPSMEASDSPSSPRRTQRLRTKKAGHQSCCSPEPPKLHHLPMDQLQPQRQQCPAQEQCQNSNSVNNSVVTKHSGGISLQRKREYWKLMKRQQRARLRARQKERQGECSNRLSYRNIQAPGLVVINTVKGVNPPAKPALQPRPSIASLTTVTSIPNVLVVSPTTCNAEQSPDTLQVKLPVTSVSCSPRSEQNHMNVGLSQIVSNYHGAHGNQQQALPGSRKWMSRGTGVGSAPSLPTLKPPDNPLSKINLQPIDPSQTPSSPLSPIKTPCAQLPSCTQMIQPPTKLAPVTTMVPPKPIPGESEEDFLRRKREYWRIKKKEQRARKAIRDKGFTPLRAAHNLRPILPAQDLQTQESGPWVSSIEESEHLMSTSEDTDPGSYPFTTYTAPAEDELLFADYENNTGEDGPGEDGPVSDAVWRNRYLMDYDPLNQLLVCMVCGELQYSHSLEGVRAHIDEAHPDTLSLEPREQRQILEAWDEQVSQRERFFTSQLRQHSGGLAEAHMN</sequence>
<feature type="region of interest" description="Disordered" evidence="2">
    <location>
        <begin position="1204"/>
        <end position="1237"/>
    </location>
</feature>
<feature type="region of interest" description="Disordered" evidence="2">
    <location>
        <begin position="204"/>
        <end position="241"/>
    </location>
</feature>
<dbReference type="PANTHER" id="PTHR34589:SF2">
    <property type="entry name" value="ZINC FINGER TRANSLOCATION-ASSOCIATED PROTEIN"/>
    <property type="match status" value="1"/>
</dbReference>
<keyword evidence="1" id="KW-0175">Coiled coil</keyword>
<dbReference type="EMBL" id="VHII01000014">
    <property type="protein sequence ID" value="KAF1380340.1"/>
    <property type="molecule type" value="Genomic_DNA"/>
</dbReference>
<feature type="region of interest" description="Disordered" evidence="2">
    <location>
        <begin position="897"/>
        <end position="923"/>
    </location>
</feature>
<feature type="region of interest" description="Disordered" evidence="2">
    <location>
        <begin position="660"/>
        <end position="683"/>
    </location>
</feature>
<feature type="region of interest" description="Disordered" evidence="2">
    <location>
        <begin position="70"/>
        <end position="92"/>
    </location>
</feature>
<accession>A0A6A5EHN1</accession>
<feature type="region of interest" description="Disordered" evidence="2">
    <location>
        <begin position="945"/>
        <end position="975"/>
    </location>
</feature>
<dbReference type="Proteomes" id="UP000465112">
    <property type="component" value="Chromosome 14"/>
</dbReference>
<feature type="compositionally biased region" description="Polar residues" evidence="2">
    <location>
        <begin position="126"/>
        <end position="137"/>
    </location>
</feature>
<feature type="domain" description="SPIN-DOC-like zinc-finger" evidence="3">
    <location>
        <begin position="1412"/>
        <end position="1473"/>
    </location>
</feature>
<organism evidence="4 5">
    <name type="scientific">Perca fluviatilis</name>
    <name type="common">European perch</name>
    <dbReference type="NCBI Taxonomy" id="8168"/>
    <lineage>
        <taxon>Eukaryota</taxon>
        <taxon>Metazoa</taxon>
        <taxon>Chordata</taxon>
        <taxon>Craniata</taxon>
        <taxon>Vertebrata</taxon>
        <taxon>Euteleostomi</taxon>
        <taxon>Actinopterygii</taxon>
        <taxon>Neopterygii</taxon>
        <taxon>Teleostei</taxon>
        <taxon>Neoteleostei</taxon>
        <taxon>Acanthomorphata</taxon>
        <taxon>Eupercaria</taxon>
        <taxon>Perciformes</taxon>
        <taxon>Percoidei</taxon>
        <taxon>Percidae</taxon>
        <taxon>Percinae</taxon>
        <taxon>Perca</taxon>
    </lineage>
</organism>
<dbReference type="Pfam" id="PF18658">
    <property type="entry name" value="zf-C2H2_12"/>
    <property type="match status" value="1"/>
</dbReference>
<feature type="region of interest" description="Disordered" evidence="2">
    <location>
        <begin position="304"/>
        <end position="339"/>
    </location>
</feature>
<proteinExistence type="predicted"/>
<protein>
    <recommendedName>
        <fullName evidence="3">SPIN-DOC-like zinc-finger domain-containing protein</fullName>
    </recommendedName>
</protein>
<gene>
    <name evidence="4" type="ORF">PFLUV_G00162640</name>
</gene>
<dbReference type="OrthoDB" id="8962639at2759"/>
<feature type="region of interest" description="Disordered" evidence="2">
    <location>
        <begin position="1"/>
        <end position="56"/>
    </location>
</feature>
<keyword evidence="5" id="KW-1185">Reference proteome</keyword>
<name>A0A6A5EHN1_PERFL</name>
<evidence type="ECO:0000313" key="5">
    <source>
        <dbReference type="Proteomes" id="UP000465112"/>
    </source>
</evidence>
<evidence type="ECO:0000259" key="3">
    <source>
        <dbReference type="Pfam" id="PF18658"/>
    </source>
</evidence>
<evidence type="ECO:0000313" key="4">
    <source>
        <dbReference type="EMBL" id="KAF1380340.1"/>
    </source>
</evidence>
<feature type="compositionally biased region" description="Polar residues" evidence="2">
    <location>
        <begin position="962"/>
        <end position="975"/>
    </location>
</feature>
<feature type="region of interest" description="Disordered" evidence="2">
    <location>
        <begin position="615"/>
        <end position="643"/>
    </location>
</feature>
<dbReference type="InterPro" id="IPR040647">
    <property type="entry name" value="SPIN-DOC_Znf-C2H2"/>
</dbReference>
<feature type="compositionally biased region" description="Polar residues" evidence="2">
    <location>
        <begin position="1000"/>
        <end position="1010"/>
    </location>
</feature>
<feature type="compositionally biased region" description="Basic residues" evidence="2">
    <location>
        <begin position="1011"/>
        <end position="1021"/>
    </location>
</feature>
<feature type="compositionally biased region" description="Basic and acidic residues" evidence="2">
    <location>
        <begin position="319"/>
        <end position="331"/>
    </location>
</feature>